<dbReference type="InterPro" id="IPR047640">
    <property type="entry name" value="RpiR-like"/>
</dbReference>
<dbReference type="GO" id="GO:0003700">
    <property type="term" value="F:DNA-binding transcription factor activity"/>
    <property type="evidence" value="ECO:0007669"/>
    <property type="project" value="InterPro"/>
</dbReference>
<dbReference type="EMBL" id="NGKW01000002">
    <property type="protein sequence ID" value="OTN94689.1"/>
    <property type="molecule type" value="Genomic_DNA"/>
</dbReference>
<protein>
    <submittedName>
        <fullName evidence="4">Uncharacterized protein</fullName>
    </submittedName>
</protein>
<comment type="caution">
    <text evidence="4">The sequence shown here is derived from an EMBL/GenBank/DDBJ whole genome shotgun (WGS) entry which is preliminary data.</text>
</comment>
<dbReference type="PANTHER" id="PTHR30514:SF1">
    <property type="entry name" value="HTH-TYPE TRANSCRIPTIONAL REGULATOR HEXR-RELATED"/>
    <property type="match status" value="1"/>
</dbReference>
<dbReference type="GO" id="GO:1901135">
    <property type="term" value="P:carbohydrate derivative metabolic process"/>
    <property type="evidence" value="ECO:0007669"/>
    <property type="project" value="InterPro"/>
</dbReference>
<dbReference type="SUPFAM" id="SSF53697">
    <property type="entry name" value="SIS domain"/>
    <property type="match status" value="1"/>
</dbReference>
<dbReference type="Proteomes" id="UP000194885">
    <property type="component" value="Unassembled WGS sequence"/>
</dbReference>
<dbReference type="RefSeq" id="WP_086323152.1">
    <property type="nucleotide sequence ID" value="NZ_JABTDD010000025.1"/>
</dbReference>
<dbReference type="AlphaFoldDB" id="A0A242BH76"/>
<proteinExistence type="predicted"/>
<dbReference type="InterPro" id="IPR001347">
    <property type="entry name" value="SIS_dom"/>
</dbReference>
<keyword evidence="3" id="KW-0804">Transcription</keyword>
<sequence>MELEKLIHQHAEKLSELDRGILNFILSDPSLIQNLKITDLAERLYVSKSSIMRTTKKLGFSGYSEFKYFLRHVKNKENGLRTQEDIFEKQLEDIQQTLHYMKAVNLKPILQCLDRSKMIYCYATGFSQKKVIDEFYKMMLGIGKRVMVLPNKTEFDMAMPLITLEDMVIIVSLSGETHEVKENLTAFELQKIPVLTITAAGDNYFARHSTYHLNYYCNCFILGKENKPFQSLISLSCLADYLVRAYGVYTLREES</sequence>
<dbReference type="Pfam" id="PF01418">
    <property type="entry name" value="HTH_6"/>
    <property type="match status" value="1"/>
</dbReference>
<keyword evidence="1" id="KW-0805">Transcription regulation</keyword>
<dbReference type="InterPro" id="IPR036388">
    <property type="entry name" value="WH-like_DNA-bd_sf"/>
</dbReference>
<dbReference type="InterPro" id="IPR046348">
    <property type="entry name" value="SIS_dom_sf"/>
</dbReference>
<dbReference type="InterPro" id="IPR035472">
    <property type="entry name" value="RpiR-like_SIS"/>
</dbReference>
<dbReference type="Pfam" id="PF01380">
    <property type="entry name" value="SIS"/>
    <property type="match status" value="1"/>
</dbReference>
<dbReference type="Gene3D" id="1.10.10.10">
    <property type="entry name" value="Winged helix-like DNA-binding domain superfamily/Winged helix DNA-binding domain"/>
    <property type="match status" value="1"/>
</dbReference>
<dbReference type="GO" id="GO:0003677">
    <property type="term" value="F:DNA binding"/>
    <property type="evidence" value="ECO:0007669"/>
    <property type="project" value="UniProtKB-KW"/>
</dbReference>
<dbReference type="PROSITE" id="PS51071">
    <property type="entry name" value="HTH_RPIR"/>
    <property type="match status" value="1"/>
</dbReference>
<keyword evidence="2" id="KW-0238">DNA-binding</keyword>
<dbReference type="Gene3D" id="3.40.50.10490">
    <property type="entry name" value="Glucose-6-phosphate isomerase like protein, domain 1"/>
    <property type="match status" value="1"/>
</dbReference>
<evidence type="ECO:0000256" key="2">
    <source>
        <dbReference type="ARBA" id="ARBA00023125"/>
    </source>
</evidence>
<dbReference type="GO" id="GO:0097367">
    <property type="term" value="F:carbohydrate derivative binding"/>
    <property type="evidence" value="ECO:0007669"/>
    <property type="project" value="InterPro"/>
</dbReference>
<evidence type="ECO:0000313" key="5">
    <source>
        <dbReference type="Proteomes" id="UP000194885"/>
    </source>
</evidence>
<evidence type="ECO:0000256" key="1">
    <source>
        <dbReference type="ARBA" id="ARBA00023015"/>
    </source>
</evidence>
<dbReference type="CDD" id="cd05013">
    <property type="entry name" value="SIS_RpiR"/>
    <property type="match status" value="1"/>
</dbReference>
<organism evidence="4 5">
    <name type="scientific">Enterococcus faecium</name>
    <name type="common">Streptococcus faecium</name>
    <dbReference type="NCBI Taxonomy" id="1352"/>
    <lineage>
        <taxon>Bacteria</taxon>
        <taxon>Bacillati</taxon>
        <taxon>Bacillota</taxon>
        <taxon>Bacilli</taxon>
        <taxon>Lactobacillales</taxon>
        <taxon>Enterococcaceae</taxon>
        <taxon>Enterococcus</taxon>
    </lineage>
</organism>
<gene>
    <name evidence="4" type="ORF">A5810_000934</name>
</gene>
<dbReference type="PANTHER" id="PTHR30514">
    <property type="entry name" value="GLUCOKINASE"/>
    <property type="match status" value="1"/>
</dbReference>
<evidence type="ECO:0000313" key="4">
    <source>
        <dbReference type="EMBL" id="OTN94689.1"/>
    </source>
</evidence>
<evidence type="ECO:0000256" key="3">
    <source>
        <dbReference type="ARBA" id="ARBA00023163"/>
    </source>
</evidence>
<accession>A0A242BH76</accession>
<dbReference type="InterPro" id="IPR000281">
    <property type="entry name" value="HTH_RpiR"/>
</dbReference>
<dbReference type="InterPro" id="IPR009057">
    <property type="entry name" value="Homeodomain-like_sf"/>
</dbReference>
<dbReference type="SUPFAM" id="SSF46689">
    <property type="entry name" value="Homeodomain-like"/>
    <property type="match status" value="1"/>
</dbReference>
<name>A0A242BH76_ENTFC</name>
<reference evidence="4 5" key="1">
    <citation type="submission" date="2017-05" db="EMBL/GenBank/DDBJ databases">
        <title>The Genome Sequence of Enterococcus faecium 7H8_DIV0219.</title>
        <authorList>
            <consortium name="The Broad Institute Genomics Platform"/>
            <consortium name="The Broad Institute Genomic Center for Infectious Diseases"/>
            <person name="Earl A."/>
            <person name="Manson A."/>
            <person name="Schwartman J."/>
            <person name="Gilmore M."/>
            <person name="Abouelleil A."/>
            <person name="Cao P."/>
            <person name="Chapman S."/>
            <person name="Cusick C."/>
            <person name="Shea T."/>
            <person name="Young S."/>
            <person name="Neafsey D."/>
            <person name="Nusbaum C."/>
            <person name="Birren B."/>
        </authorList>
    </citation>
    <scope>NUCLEOTIDE SEQUENCE [LARGE SCALE GENOMIC DNA]</scope>
    <source>
        <strain evidence="4 5">7H8_DIV0219</strain>
    </source>
</reference>